<dbReference type="Gene3D" id="2.60.40.10">
    <property type="entry name" value="Immunoglobulins"/>
    <property type="match status" value="3"/>
</dbReference>
<reference evidence="4 5" key="1">
    <citation type="journal article" date="2022" name="Microbiol. Res.">
        <title>Comparative genome analysis, predicted lifestyle and antimicrobial strategies of Lactococcus carnosus and Lactococcus paracarnosus isolated from meat.</title>
        <authorList>
            <person name="Werum V."/>
            <person name="Ehrmann M."/>
            <person name="Vogel R."/>
            <person name="Hilgarth M."/>
        </authorList>
    </citation>
    <scope>NUCLEOTIDE SEQUENCE [LARGE SCALE GENOMIC DNA]</scope>
    <source>
        <strain evidence="4 5">TMW22177</strain>
    </source>
</reference>
<evidence type="ECO:0000259" key="3">
    <source>
        <dbReference type="Pfam" id="PF17966"/>
    </source>
</evidence>
<name>A0ABT0AQY5_9LACT</name>
<evidence type="ECO:0000256" key="1">
    <source>
        <dbReference type="ARBA" id="ARBA00022729"/>
    </source>
</evidence>
<sequence>MTKQNNFRTWKKGKSWLFSASALAILALGSGGIAILANQTPVSAKAVNMTDASGNKVSELTSGVTATTGLPKGVRSIKFGLSSPDNTEVMYNLKTTDFAQFLDIDDIQFTTPMTAGQKITIPVTASEKVDNGEEKTAVFNFKNTSVPKTFVTADGSASIYVSRTAIVITANKDGVSEISGVKNIKLSVVHTMSELGTTVQDNVPTKKWKITYNYGIGDATSVATYSQDSSNYKDLADVKANYELTRYNHFANSIAGLAPVKTGQTYTSTGEAYNMTNGGINTRYYISGSNMTATDDIAGTAIDTAKVFDGGTTTYTITPVDNMSLSDAFKALDYTKKETLIDYIAKNMEQPLADQIPWPISYIEQSENVDFVNAVKSIIADASVSKDGKITIKIFRDKSKWENLTKIQNKVILEKASYAGTPQLAHLKEVIKSTGTKYFAAQSLNLRSFYRLVDPSQDGNNTLKIDDGKGTTNLINSDTLAMSAQGKADATMAGIYSKFGFINSKGSWIDLATKPSKTDYYHDGDVYNYDPPLYITEDKVQYKLMGIDTKTSTTLLDPNNKFGNISASGTINSSQYGKVYRAFFEYAIQKPARYNVVYRDVDDKAPIKDDTLSSQYVEGAMQSQYDNSKQYDATLRTLQAKGYKLKNQDAEALKGTFDKDTATFYVNMVHDTSDKDGVSKDVKQTIKYVTKDGKHLTDKGTGKDLPDSADNVQIMHFTSVDTVDKVSGKVIKTVWNDPQKAKAVATPKFAGYKATSIKGADNNPNSSVTNVTEGTYLHTTKDEVITITYDEIPSRATVTYIDTDVNASTPDDVVTKQIVNGLQGQNYDNSKAYDDVMAKLKAKGYELVKAEAGATKGTFITDKVTNPDEYYVYLKHGTTAKDGQKKDVTQTIKYVDEAGKTLTDGTGKQILPDNVQTVHFFEHNVIDNVTGKTIKSNWNDAQKTKAVATPKAVGYQATSIAGADNNPNSTATNVTEGTYKHDSANEVVTITFKAQSARVNIIFRDVDKLAPSDNATLSAIYVDGKDGQVYDNSSNYAKQLDSLKSKGYVFVKSDKGFDKGTFNGKDATLYVDMKHDTKTVAKDKHVTQTINYVDVSGKAMPNVKPVVESLKFTDKQTVDSVTGQVISDAWSNEQTTKTVKSPEIKGYTADIKEVKATTYKHDSKDTTLTVKYTADTVKPDIAKLTVKNLELKTGAKYSAKDGFVSLYDGSGKVIDFSKVTITGADKVDTAKAGTYKVNYSYQLSKTNTLTATSIVTVGTPTKVTEIKESLKGTNLPTELSISAHDTTLTVGDEFKPEALFDSATDGSKAIEFKDIKVVGIVDTAKIGAYNLTYTYVDADGRSTSVIVSVTVKTALLPAEIKAKDSTLFVGDTWKAEDNFVSGKDEHGNVMNFKSVVAEGKADTTKAGVYKVSYTYTDEAGKEVKAVATITVKAFQSKEVKQTINYVDADGKEVAKSDTQTLIFSEHPSDKENAWDAKAQTTIVKSPEVKGYTADKAQVDEQTYTRDSKDVTITVTYKEAPSAAATTAEKIADAILPHTGEDAWKKGSLLGFLILGVVAFFKRNSILAFVNKLKK</sequence>
<evidence type="ECO:0000313" key="5">
    <source>
        <dbReference type="Proteomes" id="UP001522450"/>
    </source>
</evidence>
<evidence type="ECO:0000259" key="2">
    <source>
        <dbReference type="Pfam" id="PF07523"/>
    </source>
</evidence>
<dbReference type="RefSeq" id="WP_244034258.1">
    <property type="nucleotide sequence ID" value="NZ_JAAECS010000002.1"/>
</dbReference>
<keyword evidence="5" id="KW-1185">Reference proteome</keyword>
<dbReference type="NCBIfam" id="TIGR03715">
    <property type="entry name" value="KxYKxGKxW"/>
    <property type="match status" value="1"/>
</dbReference>
<feature type="domain" description="Ig-like" evidence="2">
    <location>
        <begin position="1193"/>
        <end position="1252"/>
    </location>
</feature>
<gene>
    <name evidence="4" type="ORF">GYN21_02650</name>
</gene>
<dbReference type="Pfam" id="PF07523">
    <property type="entry name" value="Big_3"/>
    <property type="match status" value="3"/>
</dbReference>
<dbReference type="Pfam" id="PF17966">
    <property type="entry name" value="Muc_B2"/>
    <property type="match status" value="4"/>
</dbReference>
<feature type="domain" description="Ig-like" evidence="2">
    <location>
        <begin position="1282"/>
        <end position="1348"/>
    </location>
</feature>
<feature type="domain" description="Mub B2-like" evidence="3">
    <location>
        <begin position="1079"/>
        <end position="1175"/>
    </location>
</feature>
<dbReference type="InterPro" id="IPR022038">
    <property type="entry name" value="Ig-like_bact"/>
</dbReference>
<protein>
    <submittedName>
        <fullName evidence="4">DUF5011 domain-containing protein</fullName>
    </submittedName>
</protein>
<feature type="domain" description="Mub B2-like" evidence="3">
    <location>
        <begin position="675"/>
        <end position="769"/>
    </location>
</feature>
<accession>A0ABT0AQY5</accession>
<organism evidence="4 5">
    <name type="scientific">Pseudolactococcus carnosus</name>
    <dbReference type="NCBI Taxonomy" id="2749961"/>
    <lineage>
        <taxon>Bacteria</taxon>
        <taxon>Bacillati</taxon>
        <taxon>Bacillota</taxon>
        <taxon>Bacilli</taxon>
        <taxon>Lactobacillales</taxon>
        <taxon>Streptococcaceae</taxon>
        <taxon>Pseudolactococcus</taxon>
    </lineage>
</organism>
<feature type="domain" description="Ig-like" evidence="2">
    <location>
        <begin position="1360"/>
        <end position="1431"/>
    </location>
</feature>
<dbReference type="InterPro" id="IPR022263">
    <property type="entry name" value="KxYKxGKxW"/>
</dbReference>
<comment type="caution">
    <text evidence="4">The sequence shown here is derived from an EMBL/GenBank/DDBJ whole genome shotgun (WGS) entry which is preliminary data.</text>
</comment>
<keyword evidence="1" id="KW-0732">Signal</keyword>
<dbReference type="Proteomes" id="UP001522450">
    <property type="component" value="Unassembled WGS sequence"/>
</dbReference>
<proteinExistence type="predicted"/>
<feature type="domain" description="Mub B2-like" evidence="3">
    <location>
        <begin position="880"/>
        <end position="979"/>
    </location>
</feature>
<feature type="domain" description="Mub B2-like" evidence="3">
    <location>
        <begin position="1435"/>
        <end position="1518"/>
    </location>
</feature>
<dbReference type="InterPro" id="IPR013783">
    <property type="entry name" value="Ig-like_fold"/>
</dbReference>
<evidence type="ECO:0000313" key="4">
    <source>
        <dbReference type="EMBL" id="MCJ1989110.1"/>
    </source>
</evidence>
<dbReference type="Gene3D" id="2.60.40.4300">
    <property type="match status" value="4"/>
</dbReference>
<dbReference type="EMBL" id="JAAECS010000002">
    <property type="protein sequence ID" value="MCJ1989110.1"/>
    <property type="molecule type" value="Genomic_DNA"/>
</dbReference>
<dbReference type="Gene3D" id="3.10.20.470">
    <property type="match status" value="2"/>
</dbReference>
<dbReference type="NCBIfam" id="TIGR01167">
    <property type="entry name" value="LPXTG_anchor"/>
    <property type="match status" value="1"/>
</dbReference>
<dbReference type="InterPro" id="IPR041495">
    <property type="entry name" value="Mub_B2"/>
</dbReference>